<feature type="transmembrane region" description="Helical" evidence="2">
    <location>
        <begin position="1473"/>
        <end position="1496"/>
    </location>
</feature>
<feature type="domain" description="Guanylate-binding protein N-terminal" evidence="3">
    <location>
        <begin position="981"/>
        <end position="1100"/>
    </location>
</feature>
<evidence type="ECO:0000256" key="2">
    <source>
        <dbReference type="SAM" id="Phobius"/>
    </source>
</evidence>
<sequence length="1905" mass="203555">MALISQIAADAKAMEDETDAGAIDVCPTFASQEPGDVDERKRQMRELRDQLTLAEKRPRVHLAIPQGFERDVDATVVIMCQAATTKQLVGAALSEWLAELGFLESEYEISPAGQAPCKKFLLKFGGLVAVEFHVGAPGAARSRMHLGPDKNPRQIKTEMLLRRGRSATADAHPNLRLYSDGDRGTLSVGRGRILRVEVAAGVAPATIARGPAALQKYNLCKYNLAQITRHLVAPQAEPQRALLQAAGAKAALKRRYLEKLNTGKSIVSPQEVLQDAGQLGKFIRGIDPAVAIHASLCGDAPEERARGGVAILLPALGAVDGHPVQGRAVPLAAGRAIRALVEVADVQLDIFNVHHHVLTTEQVSSAAQVSRGARAFAAPGPTERLAIVNGDLNFASGEALVLHVPQAAVRRAARRRRARAASRRLALAELLEAADASRAELRKQSLAAATSAGDSPATAPSERLSCLRRFWAPAFSKKPLDESCAADPSGLEALWACLEWAPSGQEVLFDAASATIQDIPTLFSLDFGHAFLPLKQDYLMLALASLQLASTFLVFTPFLYRILLGIAAVEVFGVMTLTGRFANLVFQMPKCKMVPLSEAFSDSLRQRLRACVELVAPAWASYDIVECLLQLGVWLGPAVDLERLLRDPITKLRLRARALSAGLAPASVCASIDNSRIVPTLSYIAEYWRLPPDAPLLETGFLAQVFRVALGIFTAEARSQNGLWSGPRAARWPHLNAASLLRASLATFPQCTQCSEISPSLQARAESLAPEAPLFRVCARAHVRSALRILRRGIELFALHLSVTMSGDDCSSSLNACPGVFCEKISGTAENDGPDVRNDARCLDCRGEIGDAANTDCRQKFCCSEWSAVARCISGRAKLCIAEGNCDARPCAPATPLVDGAAVLLPSAVSPARRLAPHPAAGLSSTVATRGMAMPAARRAALAAALGSLACSGVAQARCPVRLLENVTTEDGSPDGLRLVDDGLALLAGLRSPVFMVPVIGVYRGGKSLLLNRLQGLTSPYAGGFGVGHGQDTYTRGIDVCPEEIDGLGTVVWMDTEGLFSREDARGAFGPKIFSLALLFSSAVMLNSVKVLNSQFFEFFDQQQQLARVLRRGLEEDLRAFQWTRCCRRTSASSGCCLTSRERGRGDPRAARGVPHGPRRRGPGVREAGLPAPAARGAQGHGQLPPLVPAARGPGRRPLARVRGRVPVAPREGAAGAEGLPAAHGLGRRGADVRRAGADRAVQRRAGEGPAFEEAELSSLCERYGQTAEALAGQLPVQGLDDAFEGARKDMEPRRATVMEAFHLGKKWSQQLEACFRSRRGELERLNSELVMAQWKANASSIAEEGDCFFLHRLMRLLGDYEAAYAEGLGLDFREQATEHGTALQRARLVQCVQLGHFLWPLAPWVAGPITSAYLRAGIVSGIVQMVFHIVIFAGLYGVLQFLQQLPPYLDVTYPLLRKHPALLEVVMRAPPVIPWITAAHYIGVIGSLWSAWKVLQAVMSILKPRGVVVTGDMAIRQSTNLELKINCQLKRAEAAFKHQVVVAALSAARHLEEGSARSAARALLQGLSLVCEVSASDQDLDALFPRGLRGRAEEVVDALDIQRVPSESHGHALEQLEGEGHALVGLVARVRCPDGWETLVGEMVEMLAWLGAPEPEGSGDGFSSHETATATPLRTPQRTPSPARRLRRSLGGASDAETPGSMFASSRKSLPSGSLREAVGESPPGPRHGEGPAGPADSPGRFETPGAWSERPSDAAGGSPPPPSDAAGRSPPPPEERSVVFQPGGIGVEGDFRHGVVENVLEGGQAARQGVEPGWVMCSVDGEPYAEQLIDEKIAGSEPFAVTFQVPDRLDEEGATDHDRARLQVSAVVGVILGVVLVPGLLAWFGSAGLLPGMTQRPRGAGEL</sequence>
<gene>
    <name evidence="4" type="ORF">PCOR1329_LOCUS54975</name>
</gene>
<feature type="transmembrane region" description="Helical" evidence="2">
    <location>
        <begin position="562"/>
        <end position="582"/>
    </location>
</feature>
<dbReference type="EMBL" id="CAUYUJ010016727">
    <property type="protein sequence ID" value="CAK0868237.1"/>
    <property type="molecule type" value="Genomic_DNA"/>
</dbReference>
<dbReference type="SUPFAM" id="SSF52540">
    <property type="entry name" value="P-loop containing nucleoside triphosphate hydrolases"/>
    <property type="match status" value="1"/>
</dbReference>
<dbReference type="Proteomes" id="UP001189429">
    <property type="component" value="Unassembled WGS sequence"/>
</dbReference>
<reference evidence="4" key="1">
    <citation type="submission" date="2023-10" db="EMBL/GenBank/DDBJ databases">
        <authorList>
            <person name="Chen Y."/>
            <person name="Shah S."/>
            <person name="Dougan E. K."/>
            <person name="Thang M."/>
            <person name="Chan C."/>
        </authorList>
    </citation>
    <scope>NUCLEOTIDE SEQUENCE [LARGE SCALE GENOMIC DNA]</scope>
</reference>
<dbReference type="InterPro" id="IPR015894">
    <property type="entry name" value="Guanylate-bd_N"/>
</dbReference>
<accession>A0ABN9V8K0</accession>
<feature type="compositionally biased region" description="Low complexity" evidence="1">
    <location>
        <begin position="1205"/>
        <end position="1225"/>
    </location>
</feature>
<feature type="transmembrane region" description="Helical" evidence="2">
    <location>
        <begin position="1422"/>
        <end position="1443"/>
    </location>
</feature>
<feature type="region of interest" description="Disordered" evidence="1">
    <location>
        <begin position="1140"/>
        <end position="1250"/>
    </location>
</feature>
<dbReference type="PANTHER" id="PTHR10751">
    <property type="entry name" value="GUANYLATE BINDING PROTEIN"/>
    <property type="match status" value="1"/>
</dbReference>
<proteinExistence type="predicted"/>
<keyword evidence="5" id="KW-1185">Reference proteome</keyword>
<evidence type="ECO:0000313" key="4">
    <source>
        <dbReference type="EMBL" id="CAK0868237.1"/>
    </source>
</evidence>
<feature type="compositionally biased region" description="Polar residues" evidence="1">
    <location>
        <begin position="1665"/>
        <end position="1681"/>
    </location>
</feature>
<evidence type="ECO:0000256" key="1">
    <source>
        <dbReference type="SAM" id="MobiDB-lite"/>
    </source>
</evidence>
<protein>
    <recommendedName>
        <fullName evidence="3">Guanylate-binding protein N-terminal domain-containing protein</fullName>
    </recommendedName>
</protein>
<dbReference type="Gene3D" id="3.40.50.300">
    <property type="entry name" value="P-loop containing nucleotide triphosphate hydrolases"/>
    <property type="match status" value="1"/>
</dbReference>
<feature type="transmembrane region" description="Helical" evidence="2">
    <location>
        <begin position="1398"/>
        <end position="1415"/>
    </location>
</feature>
<dbReference type="Pfam" id="PF02263">
    <property type="entry name" value="GBP"/>
    <property type="match status" value="1"/>
</dbReference>
<feature type="region of interest" description="Disordered" evidence="1">
    <location>
        <begin position="1656"/>
        <end position="1786"/>
    </location>
</feature>
<keyword evidence="2" id="KW-1133">Transmembrane helix</keyword>
<feature type="compositionally biased region" description="Polar residues" evidence="1">
    <location>
        <begin position="1704"/>
        <end position="1713"/>
    </location>
</feature>
<comment type="caution">
    <text evidence="4">The sequence shown here is derived from an EMBL/GenBank/DDBJ whole genome shotgun (WGS) entry which is preliminary data.</text>
</comment>
<name>A0ABN9V8K0_9DINO</name>
<organism evidence="4 5">
    <name type="scientific">Prorocentrum cordatum</name>
    <dbReference type="NCBI Taxonomy" id="2364126"/>
    <lineage>
        <taxon>Eukaryota</taxon>
        <taxon>Sar</taxon>
        <taxon>Alveolata</taxon>
        <taxon>Dinophyceae</taxon>
        <taxon>Prorocentrales</taxon>
        <taxon>Prorocentraceae</taxon>
        <taxon>Prorocentrum</taxon>
    </lineage>
</organism>
<dbReference type="InterPro" id="IPR027417">
    <property type="entry name" value="P-loop_NTPase"/>
</dbReference>
<evidence type="ECO:0000313" key="5">
    <source>
        <dbReference type="Proteomes" id="UP001189429"/>
    </source>
</evidence>
<feature type="compositionally biased region" description="Basic and acidic residues" evidence="1">
    <location>
        <begin position="1229"/>
        <end position="1247"/>
    </location>
</feature>
<feature type="transmembrane region" description="Helical" evidence="2">
    <location>
        <begin position="538"/>
        <end position="555"/>
    </location>
</feature>
<feature type="compositionally biased region" description="Basic and acidic residues" evidence="1">
    <location>
        <begin position="1140"/>
        <end position="1150"/>
    </location>
</feature>
<keyword evidence="2" id="KW-0472">Membrane</keyword>
<feature type="compositionally biased region" description="Basic residues" evidence="1">
    <location>
        <begin position="1194"/>
        <end position="1204"/>
    </location>
</feature>
<keyword evidence="2" id="KW-0812">Transmembrane</keyword>
<evidence type="ECO:0000259" key="3">
    <source>
        <dbReference type="Pfam" id="PF02263"/>
    </source>
</evidence>
<feature type="transmembrane region" description="Helical" evidence="2">
    <location>
        <begin position="1866"/>
        <end position="1886"/>
    </location>
</feature>